<dbReference type="SUPFAM" id="SSF46894">
    <property type="entry name" value="C-terminal effector domain of the bipartite response regulators"/>
    <property type="match status" value="1"/>
</dbReference>
<dbReference type="CDD" id="cd17535">
    <property type="entry name" value="REC_NarL-like"/>
    <property type="match status" value="1"/>
</dbReference>
<dbReference type="GO" id="GO:0003677">
    <property type="term" value="F:DNA binding"/>
    <property type="evidence" value="ECO:0007669"/>
    <property type="project" value="UniProtKB-KW"/>
</dbReference>
<dbReference type="GO" id="GO:0000160">
    <property type="term" value="P:phosphorelay signal transduction system"/>
    <property type="evidence" value="ECO:0007669"/>
    <property type="project" value="InterPro"/>
</dbReference>
<evidence type="ECO:0000256" key="4">
    <source>
        <dbReference type="ARBA" id="ARBA00023163"/>
    </source>
</evidence>
<dbReference type="OrthoDB" id="161302at2"/>
<evidence type="ECO:0000256" key="1">
    <source>
        <dbReference type="ARBA" id="ARBA00022553"/>
    </source>
</evidence>
<reference evidence="8 9" key="1">
    <citation type="submission" date="2019-10" db="EMBL/GenBank/DDBJ databases">
        <title>Whole genome shotgun sequence of Acrocarpospora pleiomorpha NBRC 16267.</title>
        <authorList>
            <person name="Ichikawa N."/>
            <person name="Kimura A."/>
            <person name="Kitahashi Y."/>
            <person name="Komaki H."/>
            <person name="Oguchi A."/>
        </authorList>
    </citation>
    <scope>NUCLEOTIDE SEQUENCE [LARGE SCALE GENOMIC DNA]</scope>
    <source>
        <strain evidence="8 9">NBRC 16267</strain>
    </source>
</reference>
<dbReference type="RefSeq" id="WP_155345438.1">
    <property type="nucleotide sequence ID" value="NZ_BAAAHM010000021.1"/>
</dbReference>
<feature type="domain" description="HTH luxR-type" evidence="6">
    <location>
        <begin position="150"/>
        <end position="215"/>
    </location>
</feature>
<dbReference type="Gene3D" id="3.40.50.2300">
    <property type="match status" value="1"/>
</dbReference>
<dbReference type="CDD" id="cd06170">
    <property type="entry name" value="LuxR_C_like"/>
    <property type="match status" value="1"/>
</dbReference>
<keyword evidence="9" id="KW-1185">Reference proteome</keyword>
<evidence type="ECO:0000313" key="9">
    <source>
        <dbReference type="Proteomes" id="UP000377595"/>
    </source>
</evidence>
<comment type="caution">
    <text evidence="5">Lacks conserved residue(s) required for the propagation of feature annotation.</text>
</comment>
<evidence type="ECO:0000256" key="5">
    <source>
        <dbReference type="PROSITE-ProRule" id="PRU00169"/>
    </source>
</evidence>
<dbReference type="InterPro" id="IPR001789">
    <property type="entry name" value="Sig_transdc_resp-reg_receiver"/>
</dbReference>
<evidence type="ECO:0000259" key="6">
    <source>
        <dbReference type="PROSITE" id="PS50043"/>
    </source>
</evidence>
<sequence>MGIRILACDRQTLVLAGVRAYLSGEPDIQIVSETGDAAEAIRHARKVLPDIVLLGVSDDDGDLAGVVHKLTALGPDASPRVLLMAAPEHESRLLDLLRAGARGVVGKDSTASELGRAVRVVAAGQACLTPSMTRRLLDWAMTAGPLTAQVPQEVARLTGREREVLSMLARGLNDGEIASALRLSKATVRSHIHHMSAKIGVTSRAQAVAFAYRHGLIAALPGR</sequence>
<gene>
    <name evidence="8" type="ORF">Aple_032940</name>
</gene>
<dbReference type="InterPro" id="IPR016032">
    <property type="entry name" value="Sig_transdc_resp-reg_C-effctor"/>
</dbReference>
<dbReference type="Pfam" id="PF00196">
    <property type="entry name" value="GerE"/>
    <property type="match status" value="1"/>
</dbReference>
<comment type="caution">
    <text evidence="8">The sequence shown here is derived from an EMBL/GenBank/DDBJ whole genome shotgun (WGS) entry which is preliminary data.</text>
</comment>
<dbReference type="SUPFAM" id="SSF52172">
    <property type="entry name" value="CheY-like"/>
    <property type="match status" value="1"/>
</dbReference>
<evidence type="ECO:0000313" key="8">
    <source>
        <dbReference type="EMBL" id="GES20398.1"/>
    </source>
</evidence>
<dbReference type="SMART" id="SM00448">
    <property type="entry name" value="REC"/>
    <property type="match status" value="1"/>
</dbReference>
<dbReference type="Proteomes" id="UP000377595">
    <property type="component" value="Unassembled WGS sequence"/>
</dbReference>
<dbReference type="InterPro" id="IPR058245">
    <property type="entry name" value="NreC/VraR/RcsB-like_REC"/>
</dbReference>
<name>A0A5M3XQ39_9ACTN</name>
<dbReference type="AlphaFoldDB" id="A0A5M3XQ39"/>
<dbReference type="PANTHER" id="PTHR43214">
    <property type="entry name" value="TWO-COMPONENT RESPONSE REGULATOR"/>
    <property type="match status" value="1"/>
</dbReference>
<organism evidence="8 9">
    <name type="scientific">Acrocarpospora pleiomorpha</name>
    <dbReference type="NCBI Taxonomy" id="90975"/>
    <lineage>
        <taxon>Bacteria</taxon>
        <taxon>Bacillati</taxon>
        <taxon>Actinomycetota</taxon>
        <taxon>Actinomycetes</taxon>
        <taxon>Streptosporangiales</taxon>
        <taxon>Streptosporangiaceae</taxon>
        <taxon>Acrocarpospora</taxon>
    </lineage>
</organism>
<dbReference type="InterPro" id="IPR039420">
    <property type="entry name" value="WalR-like"/>
</dbReference>
<dbReference type="SMART" id="SM00421">
    <property type="entry name" value="HTH_LUXR"/>
    <property type="match status" value="1"/>
</dbReference>
<dbReference type="InterPro" id="IPR000792">
    <property type="entry name" value="Tscrpt_reg_LuxR_C"/>
</dbReference>
<keyword evidence="1" id="KW-0597">Phosphoprotein</keyword>
<dbReference type="PANTHER" id="PTHR43214:SF24">
    <property type="entry name" value="TRANSCRIPTIONAL REGULATORY PROTEIN NARL-RELATED"/>
    <property type="match status" value="1"/>
</dbReference>
<keyword evidence="4" id="KW-0804">Transcription</keyword>
<dbReference type="PROSITE" id="PS50110">
    <property type="entry name" value="RESPONSE_REGULATORY"/>
    <property type="match status" value="1"/>
</dbReference>
<dbReference type="InterPro" id="IPR011006">
    <property type="entry name" value="CheY-like_superfamily"/>
</dbReference>
<evidence type="ECO:0000259" key="7">
    <source>
        <dbReference type="PROSITE" id="PS50110"/>
    </source>
</evidence>
<evidence type="ECO:0000256" key="2">
    <source>
        <dbReference type="ARBA" id="ARBA00023015"/>
    </source>
</evidence>
<dbReference type="GO" id="GO:0006355">
    <property type="term" value="P:regulation of DNA-templated transcription"/>
    <property type="evidence" value="ECO:0007669"/>
    <property type="project" value="InterPro"/>
</dbReference>
<dbReference type="PROSITE" id="PS50043">
    <property type="entry name" value="HTH_LUXR_2"/>
    <property type="match status" value="1"/>
</dbReference>
<feature type="domain" description="Response regulatory" evidence="7">
    <location>
        <begin position="4"/>
        <end position="122"/>
    </location>
</feature>
<dbReference type="EMBL" id="BLAF01000016">
    <property type="protein sequence ID" value="GES20398.1"/>
    <property type="molecule type" value="Genomic_DNA"/>
</dbReference>
<proteinExistence type="predicted"/>
<dbReference type="PRINTS" id="PR00038">
    <property type="entry name" value="HTHLUXR"/>
</dbReference>
<keyword evidence="3 8" id="KW-0238">DNA-binding</keyword>
<protein>
    <submittedName>
        <fullName evidence="8">DNA-binding response regulator</fullName>
    </submittedName>
</protein>
<accession>A0A5M3XQ39</accession>
<evidence type="ECO:0000256" key="3">
    <source>
        <dbReference type="ARBA" id="ARBA00023125"/>
    </source>
</evidence>
<keyword evidence="2" id="KW-0805">Transcription regulation</keyword>